<reference evidence="2 3" key="1">
    <citation type="submission" date="2018-08" db="EMBL/GenBank/DDBJ databases">
        <title>Jishengella sp. nov., isolated from a root of Azadirachta indica A. Juss. var. siamensis Valenton.</title>
        <authorList>
            <person name="Kuncharoen N."/>
            <person name="Tanasupawat S."/>
            <person name="Kudo T."/>
            <person name="Ohkuma M."/>
        </authorList>
    </citation>
    <scope>NUCLEOTIDE SEQUENCE [LARGE SCALE GENOMIC DNA]</scope>
    <source>
        <strain evidence="2 3">AZ1-13</strain>
    </source>
</reference>
<feature type="compositionally biased region" description="Basic residues" evidence="1">
    <location>
        <begin position="12"/>
        <end position="42"/>
    </location>
</feature>
<evidence type="ECO:0000313" key="2">
    <source>
        <dbReference type="EMBL" id="RIV35574.1"/>
    </source>
</evidence>
<keyword evidence="3" id="KW-1185">Reference proteome</keyword>
<evidence type="ECO:0000256" key="1">
    <source>
        <dbReference type="SAM" id="MobiDB-lite"/>
    </source>
</evidence>
<dbReference type="EMBL" id="QXEC01000025">
    <property type="protein sequence ID" value="RIV35574.1"/>
    <property type="molecule type" value="Genomic_DNA"/>
</dbReference>
<evidence type="ECO:0000313" key="3">
    <source>
        <dbReference type="Proteomes" id="UP000283832"/>
    </source>
</evidence>
<comment type="caution">
    <text evidence="2">The sequence shown here is derived from an EMBL/GenBank/DDBJ whole genome shotgun (WGS) entry which is preliminary data.</text>
</comment>
<protein>
    <submittedName>
        <fullName evidence="2">Uncharacterized protein</fullName>
    </submittedName>
</protein>
<sequence>MVCLPDPGHRFDRARRGRRGGVRGRRGGVRGRRGGVRGRRGGVRGRCGHGRGDVVRLDLQPEQVVGPGAGVVDQPAQEVQYDVERAAARARTLRRLPAQLLGGPMPTLVGQLQGDRLLRHLDQLGGDQLTAVLRLDADSGDLGDVRLRQRSCFDH</sequence>
<feature type="region of interest" description="Disordered" evidence="1">
    <location>
        <begin position="1"/>
        <end position="42"/>
    </location>
</feature>
<dbReference type="Proteomes" id="UP000283832">
    <property type="component" value="Unassembled WGS sequence"/>
</dbReference>
<proteinExistence type="predicted"/>
<accession>A0A418MQA3</accession>
<gene>
    <name evidence="2" type="ORF">D2L64_21825</name>
</gene>
<organism evidence="2 3">
    <name type="scientific">Micromonospora radicis</name>
    <dbReference type="NCBI Taxonomy" id="1894971"/>
    <lineage>
        <taxon>Bacteria</taxon>
        <taxon>Bacillati</taxon>
        <taxon>Actinomycetota</taxon>
        <taxon>Actinomycetes</taxon>
        <taxon>Micromonosporales</taxon>
        <taxon>Micromonosporaceae</taxon>
        <taxon>Micromonospora</taxon>
    </lineage>
</organism>
<name>A0A418MQA3_9ACTN</name>
<dbReference type="AlphaFoldDB" id="A0A418MQA3"/>